<proteinExistence type="predicted"/>
<evidence type="ECO:0008006" key="4">
    <source>
        <dbReference type="Google" id="ProtNLM"/>
    </source>
</evidence>
<dbReference type="EMBL" id="BAAALS010000004">
    <property type="protein sequence ID" value="GAA1741589.1"/>
    <property type="molecule type" value="Genomic_DNA"/>
</dbReference>
<evidence type="ECO:0000256" key="1">
    <source>
        <dbReference type="SAM" id="SignalP"/>
    </source>
</evidence>
<protein>
    <recommendedName>
        <fullName evidence="4">Secreted protein</fullName>
    </recommendedName>
</protein>
<feature type="signal peptide" evidence="1">
    <location>
        <begin position="1"/>
        <end position="28"/>
    </location>
</feature>
<name>A0ABP4W0Q2_9ACTN</name>
<keyword evidence="1" id="KW-0732">Signal</keyword>
<keyword evidence="3" id="KW-1185">Reference proteome</keyword>
<feature type="chain" id="PRO_5045988933" description="Secreted protein" evidence="1">
    <location>
        <begin position="29"/>
        <end position="104"/>
    </location>
</feature>
<dbReference type="Proteomes" id="UP001500655">
    <property type="component" value="Unassembled WGS sequence"/>
</dbReference>
<evidence type="ECO:0000313" key="3">
    <source>
        <dbReference type="Proteomes" id="UP001500655"/>
    </source>
</evidence>
<reference evidence="3" key="1">
    <citation type="journal article" date="2019" name="Int. J. Syst. Evol. Microbiol.">
        <title>The Global Catalogue of Microorganisms (GCM) 10K type strain sequencing project: providing services to taxonomists for standard genome sequencing and annotation.</title>
        <authorList>
            <consortium name="The Broad Institute Genomics Platform"/>
            <consortium name="The Broad Institute Genome Sequencing Center for Infectious Disease"/>
            <person name="Wu L."/>
            <person name="Ma J."/>
        </authorList>
    </citation>
    <scope>NUCLEOTIDE SEQUENCE [LARGE SCALE GENOMIC DNA]</scope>
    <source>
        <strain evidence="3">JCM 13249</strain>
    </source>
</reference>
<organism evidence="2 3">
    <name type="scientific">Luedemannella helvata</name>
    <dbReference type="NCBI Taxonomy" id="349315"/>
    <lineage>
        <taxon>Bacteria</taxon>
        <taxon>Bacillati</taxon>
        <taxon>Actinomycetota</taxon>
        <taxon>Actinomycetes</taxon>
        <taxon>Micromonosporales</taxon>
        <taxon>Micromonosporaceae</taxon>
        <taxon>Luedemannella</taxon>
    </lineage>
</organism>
<accession>A0ABP4W0Q2</accession>
<sequence length="104" mass="10825">MFRIARRVSLLAIAGIAASLLVATPAQASIGPCTVSTPGTATVTVYCGGHAPSTFRAKINCFTAIGYRTEWRYGPWRTAGGGVSSTVICQSGWTRIGSGYDAIP</sequence>
<comment type="caution">
    <text evidence="2">The sequence shown here is derived from an EMBL/GenBank/DDBJ whole genome shotgun (WGS) entry which is preliminary data.</text>
</comment>
<evidence type="ECO:0000313" key="2">
    <source>
        <dbReference type="EMBL" id="GAA1741589.1"/>
    </source>
</evidence>
<gene>
    <name evidence="2" type="ORF">GCM10009681_10440</name>
</gene>